<accession>A0A8S3PM01</accession>
<proteinExistence type="predicted"/>
<comment type="caution">
    <text evidence="2">The sequence shown here is derived from an EMBL/GenBank/DDBJ whole genome shotgun (WGS) entry which is preliminary data.</text>
</comment>
<name>A0A8S3PM01_MYTED</name>
<dbReference type="SUPFAM" id="SSF56436">
    <property type="entry name" value="C-type lectin-like"/>
    <property type="match status" value="1"/>
</dbReference>
<dbReference type="EMBL" id="CAJPWZ010000004">
    <property type="protein sequence ID" value="CAG2184381.1"/>
    <property type="molecule type" value="Genomic_DNA"/>
</dbReference>
<evidence type="ECO:0000259" key="1">
    <source>
        <dbReference type="SMART" id="SM00034"/>
    </source>
</evidence>
<organism evidence="2 3">
    <name type="scientific">Mytilus edulis</name>
    <name type="common">Blue mussel</name>
    <dbReference type="NCBI Taxonomy" id="6550"/>
    <lineage>
        <taxon>Eukaryota</taxon>
        <taxon>Metazoa</taxon>
        <taxon>Spiralia</taxon>
        <taxon>Lophotrochozoa</taxon>
        <taxon>Mollusca</taxon>
        <taxon>Bivalvia</taxon>
        <taxon>Autobranchia</taxon>
        <taxon>Pteriomorphia</taxon>
        <taxon>Mytilida</taxon>
        <taxon>Mytiloidea</taxon>
        <taxon>Mytilidae</taxon>
        <taxon>Mytilinae</taxon>
        <taxon>Mytilus</taxon>
    </lineage>
</organism>
<dbReference type="InterPro" id="IPR001304">
    <property type="entry name" value="C-type_lectin-like"/>
</dbReference>
<evidence type="ECO:0000313" key="3">
    <source>
        <dbReference type="Proteomes" id="UP000683360"/>
    </source>
</evidence>
<gene>
    <name evidence="2" type="ORF">MEDL_76</name>
</gene>
<dbReference type="Gene3D" id="3.10.100.10">
    <property type="entry name" value="Mannose-Binding Protein A, subunit A"/>
    <property type="match status" value="1"/>
</dbReference>
<feature type="domain" description="C-type lectin" evidence="1">
    <location>
        <begin position="48"/>
        <end position="177"/>
    </location>
</feature>
<dbReference type="OrthoDB" id="6119385at2759"/>
<dbReference type="Proteomes" id="UP000683360">
    <property type="component" value="Unassembled WGS sequence"/>
</dbReference>
<sequence>MRCLSYFYNTQSGECILHAKSFKYTVPSFAGIGWKFYLTEDLSGRCTTNDGFIYYRDLDFCYKIYDPLPVNFMVYKSICDQANAELVKVDTKEKQNYIQLISANLPVTQLCMQGTDTILPNKWTFDDGTPMTYFNWNKEYNQPNGNDGHVGIQRAYNFTWFDIPTFLPNWLCAFICEK</sequence>
<dbReference type="AlphaFoldDB" id="A0A8S3PM01"/>
<dbReference type="SMART" id="SM00034">
    <property type="entry name" value="CLECT"/>
    <property type="match status" value="1"/>
</dbReference>
<evidence type="ECO:0000313" key="2">
    <source>
        <dbReference type="EMBL" id="CAG2184381.1"/>
    </source>
</evidence>
<keyword evidence="3" id="KW-1185">Reference proteome</keyword>
<protein>
    <recommendedName>
        <fullName evidence="1">C-type lectin domain-containing protein</fullName>
    </recommendedName>
</protein>
<dbReference type="InterPro" id="IPR016186">
    <property type="entry name" value="C-type_lectin-like/link_sf"/>
</dbReference>
<dbReference type="Pfam" id="PF00059">
    <property type="entry name" value="Lectin_C"/>
    <property type="match status" value="1"/>
</dbReference>
<dbReference type="CDD" id="cd00037">
    <property type="entry name" value="CLECT"/>
    <property type="match status" value="1"/>
</dbReference>
<reference evidence="2" key="1">
    <citation type="submission" date="2021-03" db="EMBL/GenBank/DDBJ databases">
        <authorList>
            <person name="Bekaert M."/>
        </authorList>
    </citation>
    <scope>NUCLEOTIDE SEQUENCE</scope>
</reference>
<dbReference type="InterPro" id="IPR016187">
    <property type="entry name" value="CTDL_fold"/>
</dbReference>